<keyword evidence="8" id="KW-0718">Serine biosynthesis</keyword>
<sequence>MAQEISRVILERAKSVGRLSVDQIMSIFELERQNQTDIDRVLTKLEGCTKLVLLDMDGTITTERFVSELAKATGKTEQLMALLDSENVDAATRSQDIAALFRFVHKSQFKQVARAIPIRDDVIAVVNALRRRGYKVGVVSDSYFVAAEIVRRRIFADFALAHTLSFDAGVCQGSLLVNRAFYHVDGCAEHECCKSNVLRYIFEQEPVLQQANVVAVGDNLNDVCLLKLAQRAFTIEPKHPALSDASITQISHFGQLLILMSQETAVPEDMELQVV</sequence>
<proteinExistence type="predicted"/>
<reference evidence="11" key="1">
    <citation type="journal article" date="2014" name="Int. J. Syst. Evol. Microbiol.">
        <title>Complete genome sequence of Corynebacterium casei LMG S-19264T (=DSM 44701T), isolated from a smear-ripened cheese.</title>
        <authorList>
            <consortium name="US DOE Joint Genome Institute (JGI-PGF)"/>
            <person name="Walter F."/>
            <person name="Albersmeier A."/>
            <person name="Kalinowski J."/>
            <person name="Ruckert C."/>
        </authorList>
    </citation>
    <scope>NUCLEOTIDE SEQUENCE</scope>
    <source>
        <strain evidence="11">KCTC 32501</strain>
    </source>
</reference>
<dbReference type="InterPro" id="IPR036412">
    <property type="entry name" value="HAD-like_sf"/>
</dbReference>
<dbReference type="NCBIfam" id="TIGR01488">
    <property type="entry name" value="HAD-SF-IB"/>
    <property type="match status" value="1"/>
</dbReference>
<comment type="caution">
    <text evidence="11">The sequence shown here is derived from an EMBL/GenBank/DDBJ whole genome shotgun (WGS) entry which is preliminary data.</text>
</comment>
<dbReference type="SUPFAM" id="SSF56784">
    <property type="entry name" value="HAD-like"/>
    <property type="match status" value="1"/>
</dbReference>
<dbReference type="InterPro" id="IPR023214">
    <property type="entry name" value="HAD_sf"/>
</dbReference>
<dbReference type="PANTHER" id="PTHR43344:SF2">
    <property type="entry name" value="PHOSPHOSERINE PHOSPHATASE"/>
    <property type="match status" value="1"/>
</dbReference>
<dbReference type="Gene3D" id="3.40.50.1000">
    <property type="entry name" value="HAD superfamily/HAD-like"/>
    <property type="match status" value="1"/>
</dbReference>
<keyword evidence="4" id="KW-0028">Amino-acid biosynthesis</keyword>
<evidence type="ECO:0000256" key="10">
    <source>
        <dbReference type="ARBA" id="ARBA00048523"/>
    </source>
</evidence>
<name>A0A8J3CNA4_9BURK</name>
<dbReference type="InterPro" id="IPR050582">
    <property type="entry name" value="HAD-like_SerB"/>
</dbReference>
<evidence type="ECO:0000313" key="11">
    <source>
        <dbReference type="EMBL" id="GHA74802.1"/>
    </source>
</evidence>
<evidence type="ECO:0000256" key="7">
    <source>
        <dbReference type="ARBA" id="ARBA00022842"/>
    </source>
</evidence>
<evidence type="ECO:0000256" key="1">
    <source>
        <dbReference type="ARBA" id="ARBA00001946"/>
    </source>
</evidence>
<dbReference type="Pfam" id="PF00702">
    <property type="entry name" value="Hydrolase"/>
    <property type="match status" value="1"/>
</dbReference>
<evidence type="ECO:0000313" key="12">
    <source>
        <dbReference type="Proteomes" id="UP000614287"/>
    </source>
</evidence>
<comment type="pathway">
    <text evidence="2">Amino-acid biosynthesis; L-serine biosynthesis; L-serine from 3-phospho-D-glycerate: step 3/3.</text>
</comment>
<evidence type="ECO:0000256" key="6">
    <source>
        <dbReference type="ARBA" id="ARBA00022801"/>
    </source>
</evidence>
<evidence type="ECO:0000256" key="8">
    <source>
        <dbReference type="ARBA" id="ARBA00023299"/>
    </source>
</evidence>
<dbReference type="AlphaFoldDB" id="A0A8J3CNA4"/>
<dbReference type="GO" id="GO:0005737">
    <property type="term" value="C:cytoplasm"/>
    <property type="evidence" value="ECO:0007669"/>
    <property type="project" value="TreeGrafter"/>
</dbReference>
<evidence type="ECO:0000256" key="5">
    <source>
        <dbReference type="ARBA" id="ARBA00022723"/>
    </source>
</evidence>
<comment type="cofactor">
    <cofactor evidence="1">
        <name>Mg(2+)</name>
        <dbReference type="ChEBI" id="CHEBI:18420"/>
    </cofactor>
</comment>
<comment type="catalytic activity">
    <reaction evidence="9">
        <text>O-phospho-L-serine + H2O = L-serine + phosphate</text>
        <dbReference type="Rhea" id="RHEA:21208"/>
        <dbReference type="ChEBI" id="CHEBI:15377"/>
        <dbReference type="ChEBI" id="CHEBI:33384"/>
        <dbReference type="ChEBI" id="CHEBI:43474"/>
        <dbReference type="ChEBI" id="CHEBI:57524"/>
        <dbReference type="EC" id="3.1.3.3"/>
    </reaction>
</comment>
<evidence type="ECO:0000256" key="3">
    <source>
        <dbReference type="ARBA" id="ARBA00012640"/>
    </source>
</evidence>
<organism evidence="11 12">
    <name type="scientific">Formosimonas limnophila</name>
    <dbReference type="NCBI Taxonomy" id="1384487"/>
    <lineage>
        <taxon>Bacteria</taxon>
        <taxon>Pseudomonadati</taxon>
        <taxon>Pseudomonadota</taxon>
        <taxon>Betaproteobacteria</taxon>
        <taxon>Burkholderiales</taxon>
        <taxon>Burkholderiaceae</taxon>
        <taxon>Formosimonas</taxon>
    </lineage>
</organism>
<dbReference type="RefSeq" id="WP_189493314.1">
    <property type="nucleotide sequence ID" value="NZ_BMZG01000007.1"/>
</dbReference>
<gene>
    <name evidence="11" type="ORF">GCM10009007_14850</name>
</gene>
<keyword evidence="7" id="KW-0460">Magnesium</keyword>
<comment type="catalytic activity">
    <reaction evidence="10">
        <text>O-phospho-D-serine + H2O = D-serine + phosphate</text>
        <dbReference type="Rhea" id="RHEA:24873"/>
        <dbReference type="ChEBI" id="CHEBI:15377"/>
        <dbReference type="ChEBI" id="CHEBI:35247"/>
        <dbReference type="ChEBI" id="CHEBI:43474"/>
        <dbReference type="ChEBI" id="CHEBI:58680"/>
        <dbReference type="EC" id="3.1.3.3"/>
    </reaction>
</comment>
<evidence type="ECO:0000256" key="9">
    <source>
        <dbReference type="ARBA" id="ARBA00048138"/>
    </source>
</evidence>
<dbReference type="GO" id="GO:0000287">
    <property type="term" value="F:magnesium ion binding"/>
    <property type="evidence" value="ECO:0007669"/>
    <property type="project" value="TreeGrafter"/>
</dbReference>
<evidence type="ECO:0000256" key="2">
    <source>
        <dbReference type="ARBA" id="ARBA00005135"/>
    </source>
</evidence>
<keyword evidence="6" id="KW-0378">Hydrolase</keyword>
<keyword evidence="5" id="KW-0479">Metal-binding</keyword>
<dbReference type="PANTHER" id="PTHR43344">
    <property type="entry name" value="PHOSPHOSERINE PHOSPHATASE"/>
    <property type="match status" value="1"/>
</dbReference>
<dbReference type="GO" id="GO:0006564">
    <property type="term" value="P:L-serine biosynthetic process"/>
    <property type="evidence" value="ECO:0007669"/>
    <property type="project" value="UniProtKB-KW"/>
</dbReference>
<dbReference type="EMBL" id="BMZG01000007">
    <property type="protein sequence ID" value="GHA74802.1"/>
    <property type="molecule type" value="Genomic_DNA"/>
</dbReference>
<keyword evidence="12" id="KW-1185">Reference proteome</keyword>
<reference evidence="11" key="2">
    <citation type="submission" date="2020-09" db="EMBL/GenBank/DDBJ databases">
        <authorList>
            <person name="Sun Q."/>
            <person name="Kim S."/>
        </authorList>
    </citation>
    <scope>NUCLEOTIDE SEQUENCE</scope>
    <source>
        <strain evidence="11">KCTC 32501</strain>
    </source>
</reference>
<protein>
    <recommendedName>
        <fullName evidence="3">phosphoserine phosphatase</fullName>
        <ecNumber evidence="3">3.1.3.3</ecNumber>
    </recommendedName>
</protein>
<accession>A0A8J3CNA4</accession>
<dbReference type="Proteomes" id="UP000614287">
    <property type="component" value="Unassembled WGS sequence"/>
</dbReference>
<dbReference type="EC" id="3.1.3.3" evidence="3"/>
<dbReference type="GO" id="GO:0036424">
    <property type="term" value="F:L-phosphoserine phosphatase activity"/>
    <property type="evidence" value="ECO:0007669"/>
    <property type="project" value="TreeGrafter"/>
</dbReference>
<evidence type="ECO:0000256" key="4">
    <source>
        <dbReference type="ARBA" id="ARBA00022605"/>
    </source>
</evidence>